<evidence type="ECO:0008006" key="14">
    <source>
        <dbReference type="Google" id="ProtNLM"/>
    </source>
</evidence>
<dbReference type="EMBL" id="KV875096">
    <property type="protein sequence ID" value="OIW31384.1"/>
    <property type="molecule type" value="Genomic_DNA"/>
</dbReference>
<dbReference type="GO" id="GO:0003723">
    <property type="term" value="F:RNA binding"/>
    <property type="evidence" value="ECO:0007669"/>
    <property type="project" value="UniProtKB-KW"/>
</dbReference>
<gene>
    <name evidence="12" type="ORF">CONLIGDRAFT_573335</name>
</gene>
<feature type="compositionally biased region" description="Basic and acidic residues" evidence="9">
    <location>
        <begin position="124"/>
        <end position="134"/>
    </location>
</feature>
<feature type="region of interest" description="Disordered" evidence="9">
    <location>
        <begin position="531"/>
        <end position="567"/>
    </location>
</feature>
<dbReference type="PROSITE" id="PS50174">
    <property type="entry name" value="G_PATCH"/>
    <property type="match status" value="1"/>
</dbReference>
<evidence type="ECO:0000259" key="10">
    <source>
        <dbReference type="PROSITE" id="PS50174"/>
    </source>
</evidence>
<dbReference type="SUPFAM" id="SSF54928">
    <property type="entry name" value="RNA-binding domain, RBD"/>
    <property type="match status" value="2"/>
</dbReference>
<feature type="compositionally biased region" description="Polar residues" evidence="9">
    <location>
        <begin position="346"/>
        <end position="356"/>
    </location>
</feature>
<dbReference type="GO" id="GO:0005634">
    <property type="term" value="C:nucleus"/>
    <property type="evidence" value="ECO:0007669"/>
    <property type="project" value="UniProtKB-SubCell"/>
</dbReference>
<dbReference type="PANTHER" id="PTHR13948:SF3">
    <property type="entry name" value="FI21118P1"/>
    <property type="match status" value="1"/>
</dbReference>
<dbReference type="InParanoid" id="A0A1J7JNC3"/>
<dbReference type="GO" id="GO:0000398">
    <property type="term" value="P:mRNA splicing, via spliceosome"/>
    <property type="evidence" value="ECO:0007669"/>
    <property type="project" value="TreeGrafter"/>
</dbReference>
<dbReference type="SMART" id="SM00443">
    <property type="entry name" value="G_patch"/>
    <property type="match status" value="1"/>
</dbReference>
<feature type="region of interest" description="Disordered" evidence="9">
    <location>
        <begin position="627"/>
        <end position="647"/>
    </location>
</feature>
<evidence type="ECO:0000256" key="6">
    <source>
        <dbReference type="ARBA" id="ARBA00022884"/>
    </source>
</evidence>
<evidence type="ECO:0000256" key="4">
    <source>
        <dbReference type="ARBA" id="ARBA00022771"/>
    </source>
</evidence>
<dbReference type="OrthoDB" id="29221at2759"/>
<dbReference type="Gene3D" id="3.30.70.330">
    <property type="match status" value="1"/>
</dbReference>
<feature type="compositionally biased region" description="Basic and acidic residues" evidence="9">
    <location>
        <begin position="723"/>
        <end position="732"/>
    </location>
</feature>
<dbReference type="InterPro" id="IPR036443">
    <property type="entry name" value="Znf_RanBP2_sf"/>
</dbReference>
<feature type="compositionally biased region" description="Basic and acidic residues" evidence="9">
    <location>
        <begin position="89"/>
        <end position="102"/>
    </location>
</feature>
<proteinExistence type="predicted"/>
<organism evidence="12 13">
    <name type="scientific">Coniochaeta ligniaria NRRL 30616</name>
    <dbReference type="NCBI Taxonomy" id="1408157"/>
    <lineage>
        <taxon>Eukaryota</taxon>
        <taxon>Fungi</taxon>
        <taxon>Dikarya</taxon>
        <taxon>Ascomycota</taxon>
        <taxon>Pezizomycotina</taxon>
        <taxon>Sordariomycetes</taxon>
        <taxon>Sordariomycetidae</taxon>
        <taxon>Coniochaetales</taxon>
        <taxon>Coniochaetaceae</taxon>
        <taxon>Coniochaeta</taxon>
    </lineage>
</organism>
<dbReference type="Pfam" id="PF01585">
    <property type="entry name" value="G-patch"/>
    <property type="match status" value="1"/>
</dbReference>
<feature type="domain" description="G-patch" evidence="10">
    <location>
        <begin position="766"/>
        <end position="812"/>
    </location>
</feature>
<accession>A0A1J7JNC3</accession>
<evidence type="ECO:0000256" key="9">
    <source>
        <dbReference type="SAM" id="MobiDB-lite"/>
    </source>
</evidence>
<feature type="region of interest" description="Disordered" evidence="9">
    <location>
        <begin position="707"/>
        <end position="770"/>
    </location>
</feature>
<dbReference type="Proteomes" id="UP000182658">
    <property type="component" value="Unassembled WGS sequence"/>
</dbReference>
<feature type="region of interest" description="Disordered" evidence="9">
    <location>
        <begin position="17"/>
        <end position="134"/>
    </location>
</feature>
<keyword evidence="6" id="KW-0694">RNA-binding</keyword>
<sequence>MASPDCSSLLANALLFSRKDSRSPHRNRYRDHDQPDTHYDPRTSQNVADSLDPGPSRLHYDDPLDGSPAEHDGRARSPRGLQRGQNPGRHSDYSDAAHDARPRSPRGSSGPSDDSGHRNASGRYGRDHHDHALGGRDHARSECLILGGLPDDVHEQDILTGLDFVSGDARLSTEQIKSVRIRTNRRGSRIAFVEFYRLSDATRFYDDFYPEISLPLQHSRGVDSEPVIATMDYSRPREDIDRPQGRMEDQGWDCTNCGGVNYPHRAVCYKCKTERPGYPGYATSYGGPILTGETDEDLRQNPSQFIVIRDLEPSVTEELLSKGVMKLFREEAPQPARDPSKPANKLKSTAPTNSSVGLGAAPGSLRRVFLIRDRRTNDSWKYGFAEFATIDDAKGAIAKFNASPRFTIASKPVIVAFIHTGVFVPVLEPVTEQTANFSFAPVYNPSLRVKYWDERAYPSSYAVSVGPELAPADGDTNAASSDNASSATQDAAAKRKKDRDALAAKIAAKKALVMAPQMQMWAKKAAEIHGAPAAKDADEDTAQSASADKPAAGGVSTTATQKSTEPVAPSWRDQYVSYADWDSIECLLCGKFSNEEWLIYHETHTHNHYKDEETKSKAAALLGSRNKEPRTVVRRTPRRKCDDPQPYTSYADQDNLTCYICMRKLPNVKTLRRHEQESEMHKKNLSDVTKLLQAKAKLAELDLKPTRMLPLGYDGPIRQGPQYRDRARERRQVYNQPKKPAPPRADGNKRKPEEPAAAAESEPAAKKSKGAGLLAKMGWTAGEGLGASGDGRTEAVGAEVYVPGVGLGAEGGKLGDASEEAAKKMVPGDFVEKTRERARERFERLQ</sequence>
<keyword evidence="3" id="KW-0677">Repeat</keyword>
<dbReference type="PANTHER" id="PTHR13948">
    <property type="entry name" value="RNA-BINDING PROTEIN"/>
    <property type="match status" value="1"/>
</dbReference>
<dbReference type="PROSITE" id="PS50199">
    <property type="entry name" value="ZF_RANBP2_2"/>
    <property type="match status" value="1"/>
</dbReference>
<evidence type="ECO:0000256" key="5">
    <source>
        <dbReference type="ARBA" id="ARBA00022833"/>
    </source>
</evidence>
<evidence type="ECO:0000313" key="12">
    <source>
        <dbReference type="EMBL" id="OIW31384.1"/>
    </source>
</evidence>
<keyword evidence="5" id="KW-0862">Zinc</keyword>
<name>A0A1J7JNC3_9PEZI</name>
<dbReference type="Gene3D" id="4.10.1060.10">
    <property type="entry name" value="Zinc finger, RanBP2-type"/>
    <property type="match status" value="1"/>
</dbReference>
<dbReference type="InterPro" id="IPR035979">
    <property type="entry name" value="RBD_domain_sf"/>
</dbReference>
<dbReference type="InterPro" id="IPR055494">
    <property type="entry name" value="DUF7066"/>
</dbReference>
<evidence type="ECO:0000256" key="7">
    <source>
        <dbReference type="ARBA" id="ARBA00023242"/>
    </source>
</evidence>
<feature type="compositionally biased region" description="Low complexity" evidence="9">
    <location>
        <begin position="472"/>
        <end position="491"/>
    </location>
</feature>
<reference evidence="12 13" key="1">
    <citation type="submission" date="2016-10" db="EMBL/GenBank/DDBJ databases">
        <title>Draft genome sequence of Coniochaeta ligniaria NRRL30616, a lignocellulolytic fungus for bioabatement of inhibitors in plant biomass hydrolysates.</title>
        <authorList>
            <consortium name="DOE Joint Genome Institute"/>
            <person name="Jimenez D.J."/>
            <person name="Hector R.E."/>
            <person name="Riley R."/>
            <person name="Sun H."/>
            <person name="Grigoriev I.V."/>
            <person name="Van Elsas J.D."/>
            <person name="Nichols N.N."/>
        </authorList>
    </citation>
    <scope>NUCLEOTIDE SEQUENCE [LARGE SCALE GENOMIC DNA]</scope>
    <source>
        <strain evidence="12 13">NRRL 30616</strain>
    </source>
</reference>
<dbReference type="InterPro" id="IPR001876">
    <property type="entry name" value="Znf_RanBP2"/>
</dbReference>
<feature type="region of interest" description="Disordered" evidence="9">
    <location>
        <begin position="472"/>
        <end position="494"/>
    </location>
</feature>
<dbReference type="Pfam" id="PF23217">
    <property type="entry name" value="DUF7066"/>
    <property type="match status" value="1"/>
</dbReference>
<feature type="compositionally biased region" description="Polar residues" evidence="9">
    <location>
        <begin position="555"/>
        <end position="564"/>
    </location>
</feature>
<keyword evidence="7" id="KW-0539">Nucleus</keyword>
<keyword evidence="4 8" id="KW-0863">Zinc-finger</keyword>
<evidence type="ECO:0000313" key="13">
    <source>
        <dbReference type="Proteomes" id="UP000182658"/>
    </source>
</evidence>
<evidence type="ECO:0000256" key="8">
    <source>
        <dbReference type="PROSITE-ProRule" id="PRU00322"/>
    </source>
</evidence>
<keyword evidence="13" id="KW-1185">Reference proteome</keyword>
<dbReference type="AlphaFoldDB" id="A0A1J7JNC3"/>
<evidence type="ECO:0000259" key="11">
    <source>
        <dbReference type="PROSITE" id="PS50199"/>
    </source>
</evidence>
<dbReference type="GO" id="GO:0008270">
    <property type="term" value="F:zinc ion binding"/>
    <property type="evidence" value="ECO:0007669"/>
    <property type="project" value="UniProtKB-KW"/>
</dbReference>
<evidence type="ECO:0000256" key="1">
    <source>
        <dbReference type="ARBA" id="ARBA00004123"/>
    </source>
</evidence>
<feature type="domain" description="RanBP2-type" evidence="11">
    <location>
        <begin position="248"/>
        <end position="277"/>
    </location>
</feature>
<protein>
    <recommendedName>
        <fullName evidence="14">RNA-binding protein</fullName>
    </recommendedName>
</protein>
<keyword evidence="2" id="KW-0479">Metal-binding</keyword>
<dbReference type="InterPro" id="IPR012677">
    <property type="entry name" value="Nucleotide-bd_a/b_plait_sf"/>
</dbReference>
<comment type="subcellular location">
    <subcellularLocation>
        <location evidence="1">Nucleus</location>
    </subcellularLocation>
</comment>
<dbReference type="PROSITE" id="PS01358">
    <property type="entry name" value="ZF_RANBP2_1"/>
    <property type="match status" value="1"/>
</dbReference>
<feature type="compositionally biased region" description="Basic and acidic residues" evidence="9">
    <location>
        <begin position="30"/>
        <end position="41"/>
    </location>
</feature>
<dbReference type="STRING" id="1408157.A0A1J7JNC3"/>
<dbReference type="SUPFAM" id="SSF90209">
    <property type="entry name" value="Ran binding protein zinc finger-like"/>
    <property type="match status" value="1"/>
</dbReference>
<dbReference type="InterPro" id="IPR000467">
    <property type="entry name" value="G_patch_dom"/>
</dbReference>
<evidence type="ECO:0000256" key="3">
    <source>
        <dbReference type="ARBA" id="ARBA00022737"/>
    </source>
</evidence>
<feature type="compositionally biased region" description="Basic and acidic residues" evidence="9">
    <location>
        <begin position="58"/>
        <end position="75"/>
    </location>
</feature>
<feature type="region of interest" description="Disordered" evidence="9">
    <location>
        <begin position="332"/>
        <end position="359"/>
    </location>
</feature>
<evidence type="ECO:0000256" key="2">
    <source>
        <dbReference type="ARBA" id="ARBA00022723"/>
    </source>
</evidence>
<dbReference type="SMART" id="SM00547">
    <property type="entry name" value="ZnF_RBZ"/>
    <property type="match status" value="1"/>
</dbReference>